<sequence length="389" mass="42540">MAAHLHPNSAAAGGRLPVVAVDARYGLRAIRRGIGEYVYRLMEALAPLPKPYQLVLFGDGSADPGVVRYFRQWYPVHILRAPNFLLWEQLVWPRALRALPGLALVHGTANIGPWGRWPLVLTVHDVIEWHRGRDFPGHLTLRHRLSRTYRMGTLAVQARRARLVLTVSQHARTDIGRVLRVPERRIRVAPLGSKWADGGLGWAGDRESRPYLLALGAVDPRKNLEGLLRAAAAVRVPDFRLEVVGVEPGGLTAVRTRVAALGLEKRVAVEGMVKDAVLRERVRRARGFVYPSYYEGFGLPVLDAMILGVPVVASRTTAVGELGGSAVLGFNPADPEEMARALTRLWEDAALRAALSAAGRARAQTFSWARTAAATHAAYLEVLGLVAGP</sequence>
<dbReference type="EMBL" id="LR778114">
    <property type="protein sequence ID" value="CAB1127696.1"/>
    <property type="molecule type" value="Genomic_DNA"/>
</dbReference>
<dbReference type="InterPro" id="IPR001296">
    <property type="entry name" value="Glyco_trans_1"/>
</dbReference>
<evidence type="ECO:0000313" key="4">
    <source>
        <dbReference type="EMBL" id="CAB1127696.1"/>
    </source>
</evidence>
<evidence type="ECO:0008006" key="6">
    <source>
        <dbReference type="Google" id="ProtNLM"/>
    </source>
</evidence>
<dbReference type="Gene3D" id="3.40.50.2000">
    <property type="entry name" value="Glycogen Phosphorylase B"/>
    <property type="match status" value="2"/>
</dbReference>
<reference evidence="4 5" key="1">
    <citation type="submission" date="2020-02" db="EMBL/GenBank/DDBJ databases">
        <authorList>
            <person name="Hogendoorn C."/>
        </authorList>
    </citation>
    <scope>NUCLEOTIDE SEQUENCE [LARGE SCALE GENOMIC DNA]</scope>
    <source>
        <strain evidence="4">R501</strain>
    </source>
</reference>
<dbReference type="CDD" id="cd03809">
    <property type="entry name" value="GT4_MtfB-like"/>
    <property type="match status" value="1"/>
</dbReference>
<dbReference type="Pfam" id="PF13439">
    <property type="entry name" value="Glyco_transf_4"/>
    <property type="match status" value="1"/>
</dbReference>
<dbReference type="GO" id="GO:0016757">
    <property type="term" value="F:glycosyltransferase activity"/>
    <property type="evidence" value="ECO:0007669"/>
    <property type="project" value="InterPro"/>
</dbReference>
<evidence type="ECO:0000259" key="2">
    <source>
        <dbReference type="Pfam" id="PF00534"/>
    </source>
</evidence>
<dbReference type="AlphaFoldDB" id="A0A6F8ZCD9"/>
<proteinExistence type="predicted"/>
<evidence type="ECO:0000256" key="1">
    <source>
        <dbReference type="ARBA" id="ARBA00022679"/>
    </source>
</evidence>
<keyword evidence="5" id="KW-1185">Reference proteome</keyword>
<dbReference type="InterPro" id="IPR028098">
    <property type="entry name" value="Glyco_trans_4-like_N"/>
</dbReference>
<dbReference type="SUPFAM" id="SSF53756">
    <property type="entry name" value="UDP-Glycosyltransferase/glycogen phosphorylase"/>
    <property type="match status" value="1"/>
</dbReference>
<evidence type="ECO:0000313" key="5">
    <source>
        <dbReference type="Proteomes" id="UP000503399"/>
    </source>
</evidence>
<keyword evidence="1" id="KW-0808">Transferase</keyword>
<feature type="domain" description="Glycosyl transferase family 1" evidence="2">
    <location>
        <begin position="206"/>
        <end position="361"/>
    </location>
</feature>
<name>A0A6F8ZCD9_9FIRM</name>
<feature type="domain" description="Glycosyltransferase subfamily 4-like N-terminal" evidence="3">
    <location>
        <begin position="33"/>
        <end position="192"/>
    </location>
</feature>
<protein>
    <recommendedName>
        <fullName evidence="6">Glycosyltransferase family 1 protein</fullName>
    </recommendedName>
</protein>
<dbReference type="Pfam" id="PF00534">
    <property type="entry name" value="Glycos_transf_1"/>
    <property type="match status" value="1"/>
</dbReference>
<dbReference type="PANTHER" id="PTHR46401:SF2">
    <property type="entry name" value="GLYCOSYLTRANSFERASE WBBK-RELATED"/>
    <property type="match status" value="1"/>
</dbReference>
<dbReference type="PANTHER" id="PTHR46401">
    <property type="entry name" value="GLYCOSYLTRANSFERASE WBBK-RELATED"/>
    <property type="match status" value="1"/>
</dbReference>
<evidence type="ECO:0000259" key="3">
    <source>
        <dbReference type="Pfam" id="PF13439"/>
    </source>
</evidence>
<gene>
    <name evidence="4" type="ORF">R50_0190</name>
</gene>
<dbReference type="Proteomes" id="UP000503399">
    <property type="component" value="Chromosome"/>
</dbReference>
<dbReference type="GO" id="GO:0009103">
    <property type="term" value="P:lipopolysaccharide biosynthetic process"/>
    <property type="evidence" value="ECO:0007669"/>
    <property type="project" value="TreeGrafter"/>
</dbReference>
<organism evidence="4 5">
    <name type="scientific">Candidatus Hydrogenisulfobacillus filiaventi</name>
    <dbReference type="NCBI Taxonomy" id="2707344"/>
    <lineage>
        <taxon>Bacteria</taxon>
        <taxon>Bacillati</taxon>
        <taxon>Bacillota</taxon>
        <taxon>Clostridia</taxon>
        <taxon>Eubacteriales</taxon>
        <taxon>Clostridiales Family XVII. Incertae Sedis</taxon>
        <taxon>Candidatus Hydrogenisulfobacillus</taxon>
    </lineage>
</organism>
<dbReference type="KEGG" id="hfv:R50_0190"/>
<accession>A0A6F8ZCD9</accession>